<evidence type="ECO:0000256" key="1">
    <source>
        <dbReference type="SAM" id="Phobius"/>
    </source>
</evidence>
<dbReference type="PANTHER" id="PTHR33372:SF5">
    <property type="entry name" value="PROTEIN CHLOROPLAST J-LIKE DOMAIN 1, CHLOROPLASTIC"/>
    <property type="match status" value="1"/>
</dbReference>
<feature type="transmembrane region" description="Helical" evidence="1">
    <location>
        <begin position="232"/>
        <end position="253"/>
    </location>
</feature>
<name>A0AAV3RQP1_LITER</name>
<dbReference type="Proteomes" id="UP001454036">
    <property type="component" value="Unassembled WGS sequence"/>
</dbReference>
<keyword evidence="3" id="KW-1185">Reference proteome</keyword>
<feature type="transmembrane region" description="Helical" evidence="1">
    <location>
        <begin position="273"/>
        <end position="293"/>
    </location>
</feature>
<protein>
    <submittedName>
        <fullName evidence="2">Uncharacterized protein</fullName>
    </submittedName>
</protein>
<dbReference type="Pfam" id="PF11833">
    <property type="entry name" value="CPP1-like"/>
    <property type="match status" value="1"/>
</dbReference>
<sequence length="307" mass="34391">MAIASSSIPNIIQYPKKNQSLPKPTSLICSTFVSQIPFPTLRFQRLNVVNKRVVYAAASSAAGSSSFDNDFNPYEVIGVNPIQGFEKVKSAYAKKRKEAERSGDEVTLANLEKAYDKIMFQQLMNRKKGVTSGSFQVSKDIKYADKQPIVPWGPRFSKSDVKDIQINMAIAAVFTVWVFVKRNAEYKPLQFLGFVFMYRIFEKLKATEPYVAPSFNELGEDEGRMKRMGKRILRSLSLVFGSIAFASLGYTGILNLFEFAVGYIPVFLYNNQVFWALMIPISGFLASGFLLNAGNVKQLVGCRALNN</sequence>
<dbReference type="GO" id="GO:0031969">
    <property type="term" value="C:chloroplast membrane"/>
    <property type="evidence" value="ECO:0007669"/>
    <property type="project" value="TreeGrafter"/>
</dbReference>
<feature type="transmembrane region" description="Helical" evidence="1">
    <location>
        <begin position="164"/>
        <end position="180"/>
    </location>
</feature>
<accession>A0AAV3RQP1</accession>
<keyword evidence="1" id="KW-0812">Transmembrane</keyword>
<dbReference type="EMBL" id="BAABME010010840">
    <property type="protein sequence ID" value="GAA0182438.1"/>
    <property type="molecule type" value="Genomic_DNA"/>
</dbReference>
<keyword evidence="1" id="KW-0472">Membrane</keyword>
<evidence type="ECO:0000313" key="3">
    <source>
        <dbReference type="Proteomes" id="UP001454036"/>
    </source>
</evidence>
<reference evidence="2 3" key="1">
    <citation type="submission" date="2024-01" db="EMBL/GenBank/DDBJ databases">
        <title>The complete chloroplast genome sequence of Lithospermum erythrorhizon: insights into the phylogenetic relationship among Boraginaceae species and the maternal lineages of purple gromwells.</title>
        <authorList>
            <person name="Okada T."/>
            <person name="Watanabe K."/>
        </authorList>
    </citation>
    <scope>NUCLEOTIDE SEQUENCE [LARGE SCALE GENOMIC DNA]</scope>
</reference>
<comment type="caution">
    <text evidence="2">The sequence shown here is derived from an EMBL/GenBank/DDBJ whole genome shotgun (WGS) entry which is preliminary data.</text>
</comment>
<keyword evidence="1" id="KW-1133">Transmembrane helix</keyword>
<dbReference type="InterPro" id="IPR021788">
    <property type="entry name" value="CPP1-like"/>
</dbReference>
<dbReference type="PANTHER" id="PTHR33372">
    <property type="match status" value="1"/>
</dbReference>
<organism evidence="2 3">
    <name type="scientific">Lithospermum erythrorhizon</name>
    <name type="common">Purple gromwell</name>
    <name type="synonym">Lithospermum officinale var. erythrorhizon</name>
    <dbReference type="NCBI Taxonomy" id="34254"/>
    <lineage>
        <taxon>Eukaryota</taxon>
        <taxon>Viridiplantae</taxon>
        <taxon>Streptophyta</taxon>
        <taxon>Embryophyta</taxon>
        <taxon>Tracheophyta</taxon>
        <taxon>Spermatophyta</taxon>
        <taxon>Magnoliopsida</taxon>
        <taxon>eudicotyledons</taxon>
        <taxon>Gunneridae</taxon>
        <taxon>Pentapetalae</taxon>
        <taxon>asterids</taxon>
        <taxon>lamiids</taxon>
        <taxon>Boraginales</taxon>
        <taxon>Boraginaceae</taxon>
        <taxon>Boraginoideae</taxon>
        <taxon>Lithospermeae</taxon>
        <taxon>Lithospermum</taxon>
    </lineage>
</organism>
<proteinExistence type="predicted"/>
<dbReference type="AlphaFoldDB" id="A0AAV3RQP1"/>
<evidence type="ECO:0000313" key="2">
    <source>
        <dbReference type="EMBL" id="GAA0182438.1"/>
    </source>
</evidence>
<gene>
    <name evidence="2" type="ORF">LIER_30372</name>
</gene>